<dbReference type="GO" id="GO:0003723">
    <property type="term" value="F:RNA binding"/>
    <property type="evidence" value="ECO:0007669"/>
    <property type="project" value="TreeGrafter"/>
</dbReference>
<comment type="subunit">
    <text evidence="6">Component of the RNA polymerase I (Pol I) complex consisting of 13 subunits: a ten-subunit catalytic core composed of POLR1A/RPA1, POLR1B/RPA2, POLR1C/RPAC1, POLR1D/RPAC2, POLR1H/RPA12, POLR2E/RPABC1, POLR2F/RPABC2, POLR2H/RPABC3, POLR2K/RPABC4 and POLR2L/RPABC5; a mobile stalk subunit POLR1F/RPA43 protruding from the core and additional subunits homologous to general transcription factors POLR1E/RPA49 and POLR1G/RPA34. Forms a heterodimer with POLR1E/RPA49. Part of Pol I pre-initiation complex (PIC), in which Pol I core assembles with RRN3 and promoter-bound UTBF and SL1/TIF-IB complex. Interacts with TAF1A thereby associates with the SL1/TIF-IB complex. Interacts with UBTF. Interacts with POLR1E/PRAF1 through its N-terminal region.</text>
</comment>
<comment type="similarity">
    <text evidence="5">Belongs to the eukaryotic RPA34 RNA polymerase subunit family.</text>
</comment>
<sequence length="317" mass="35623">MSAKRKDISSSSSEAEVDLEGEADVQIRKTGNASAHRRQERTHVPKTSEKYQCPADFVPCAYRACEGTSLERLTDGGSELWLIKSPASFNPDSFNGSKIPVVGMKTWTSQNGSTQQVYNIFSTPGGHGGMRLLTTGRDTDRMLCAPAFEGYINICESFGDLNSSQEPKAIPANPAPRIPEGLKQRFQPFGGAAPSRANREPCASPPLARRIKLEPSEGEEGDRRRKKKKKRDKHQEREETEQEHSQAEGLEQDESEGAERRRRRKKKKNKEREEADIKEEPVEVKTEPLHLGYADEEDVGKKKKKKKKEKLKMEDLS</sequence>
<evidence type="ECO:0000256" key="3">
    <source>
        <dbReference type="ARBA" id="ARBA00022990"/>
    </source>
</evidence>
<comment type="subcellular location">
    <subcellularLocation>
        <location evidence="1">Nucleus</location>
        <location evidence="1">Nucleolus</location>
    </subcellularLocation>
</comment>
<gene>
    <name evidence="12" type="primary">Cd3eap</name>
    <name evidence="12" type="ORF">GTO95_0009041</name>
</gene>
<dbReference type="GO" id="GO:0005736">
    <property type="term" value="C:RNA polymerase I complex"/>
    <property type="evidence" value="ECO:0007669"/>
    <property type="project" value="TreeGrafter"/>
</dbReference>
<evidence type="ECO:0000256" key="2">
    <source>
        <dbReference type="ARBA" id="ARBA00022553"/>
    </source>
</evidence>
<dbReference type="InterPro" id="IPR013240">
    <property type="entry name" value="DNA-dir_RNA_pol1_su_RPA34"/>
</dbReference>
<feature type="compositionally biased region" description="Basic residues" evidence="11">
    <location>
        <begin position="301"/>
        <end position="310"/>
    </location>
</feature>
<evidence type="ECO:0000313" key="13">
    <source>
        <dbReference type="Proteomes" id="UP000736164"/>
    </source>
</evidence>
<organism evidence="12 13">
    <name type="scientific">Atractosteus spatula</name>
    <name type="common">Alligator gar</name>
    <name type="synonym">Lepisosteus spatula</name>
    <dbReference type="NCBI Taxonomy" id="7917"/>
    <lineage>
        <taxon>Eukaryota</taxon>
        <taxon>Metazoa</taxon>
        <taxon>Chordata</taxon>
        <taxon>Craniata</taxon>
        <taxon>Vertebrata</taxon>
        <taxon>Euteleostomi</taxon>
        <taxon>Actinopterygii</taxon>
        <taxon>Neopterygii</taxon>
        <taxon>Holostei</taxon>
        <taxon>Semionotiformes</taxon>
        <taxon>Lepisosteidae</taxon>
        <taxon>Atractosteus</taxon>
    </lineage>
</organism>
<proteinExistence type="inferred from homology"/>
<dbReference type="GO" id="GO:0009303">
    <property type="term" value="P:rRNA transcription"/>
    <property type="evidence" value="ECO:0007669"/>
    <property type="project" value="UniProtKB-ARBA"/>
</dbReference>
<protein>
    <recommendedName>
        <fullName evidence="7">DNA-directed RNA polymerase I subunit RPA34</fullName>
    </recommendedName>
    <alternativeName>
        <fullName evidence="9">A34.5</fullName>
    </alternativeName>
    <alternativeName>
        <fullName evidence="10">DNA-directed RNA polymerase I subunit G</fullName>
    </alternativeName>
    <alternativeName>
        <fullName evidence="8">RNA polymerase I-associated factor PAF49</fullName>
    </alternativeName>
</protein>
<evidence type="ECO:0000256" key="1">
    <source>
        <dbReference type="ARBA" id="ARBA00004604"/>
    </source>
</evidence>
<name>A0A8J7NSK9_ATRSP</name>
<evidence type="ECO:0000256" key="8">
    <source>
        <dbReference type="ARBA" id="ARBA00077335"/>
    </source>
</evidence>
<feature type="non-terminal residue" evidence="12">
    <location>
        <position position="317"/>
    </location>
</feature>
<dbReference type="FunFam" id="6.20.250.70:FF:000001">
    <property type="entry name" value="DNA-directed RNA polymerase I subunit RPA34"/>
    <property type="match status" value="1"/>
</dbReference>
<dbReference type="PANTHER" id="PTHR15484">
    <property type="entry name" value="DNA-DIRECTED RNA POLYMERASE I SUBUNIT RPA34"/>
    <property type="match status" value="1"/>
</dbReference>
<dbReference type="GO" id="GO:0006360">
    <property type="term" value="P:transcription by RNA polymerase I"/>
    <property type="evidence" value="ECO:0007669"/>
    <property type="project" value="InterPro"/>
</dbReference>
<feature type="compositionally biased region" description="Basic residues" evidence="11">
    <location>
        <begin position="260"/>
        <end position="269"/>
    </location>
</feature>
<reference evidence="12" key="1">
    <citation type="journal article" date="2021" name="Cell">
        <title>Tracing the genetic footprints of vertebrate landing in non-teleost ray-finned fishes.</title>
        <authorList>
            <person name="Bi X."/>
            <person name="Wang K."/>
            <person name="Yang L."/>
            <person name="Pan H."/>
            <person name="Jiang H."/>
            <person name="Wei Q."/>
            <person name="Fang M."/>
            <person name="Yu H."/>
            <person name="Zhu C."/>
            <person name="Cai Y."/>
            <person name="He Y."/>
            <person name="Gan X."/>
            <person name="Zeng H."/>
            <person name="Yu D."/>
            <person name="Zhu Y."/>
            <person name="Jiang H."/>
            <person name="Qiu Q."/>
            <person name="Yang H."/>
            <person name="Zhang Y.E."/>
            <person name="Wang W."/>
            <person name="Zhu M."/>
            <person name="He S."/>
            <person name="Zhang G."/>
        </authorList>
    </citation>
    <scope>NUCLEOTIDE SEQUENCE</scope>
    <source>
        <strain evidence="12">Allg_001</strain>
    </source>
</reference>
<evidence type="ECO:0000256" key="7">
    <source>
        <dbReference type="ARBA" id="ARBA00073463"/>
    </source>
</evidence>
<evidence type="ECO:0000256" key="5">
    <source>
        <dbReference type="ARBA" id="ARBA00061467"/>
    </source>
</evidence>
<comment type="caution">
    <text evidence="12">The sequence shown here is derived from an EMBL/GenBank/DDBJ whole genome shotgun (WGS) entry which is preliminary data.</text>
</comment>
<keyword evidence="13" id="KW-1185">Reference proteome</keyword>
<keyword evidence="2" id="KW-0597">Phosphoprotein</keyword>
<dbReference type="Pfam" id="PF08208">
    <property type="entry name" value="RNA_polI_A34"/>
    <property type="match status" value="1"/>
</dbReference>
<dbReference type="Proteomes" id="UP000736164">
    <property type="component" value="Unassembled WGS sequence"/>
</dbReference>
<feature type="compositionally biased region" description="Basic and acidic residues" evidence="11">
    <location>
        <begin position="270"/>
        <end position="288"/>
    </location>
</feature>
<keyword evidence="3" id="KW-0007">Acetylation</keyword>
<feature type="compositionally biased region" description="Basic and acidic residues" evidence="11">
    <location>
        <begin position="233"/>
        <end position="246"/>
    </location>
</feature>
<accession>A0A8J7NSK9</accession>
<evidence type="ECO:0000256" key="4">
    <source>
        <dbReference type="ARBA" id="ARBA00023242"/>
    </source>
</evidence>
<dbReference type="Gene3D" id="6.20.250.70">
    <property type="match status" value="1"/>
</dbReference>
<evidence type="ECO:0000256" key="6">
    <source>
        <dbReference type="ARBA" id="ARBA00063634"/>
    </source>
</evidence>
<evidence type="ECO:0000313" key="12">
    <source>
        <dbReference type="EMBL" id="MBN3319109.1"/>
    </source>
</evidence>
<feature type="region of interest" description="Disordered" evidence="11">
    <location>
        <begin position="1"/>
        <end position="47"/>
    </location>
</feature>
<dbReference type="AlphaFoldDB" id="A0A8J7NSK9"/>
<dbReference type="EMBL" id="JAAWVO010043183">
    <property type="protein sequence ID" value="MBN3319109.1"/>
    <property type="molecule type" value="Genomic_DNA"/>
</dbReference>
<feature type="region of interest" description="Disordered" evidence="11">
    <location>
        <begin position="165"/>
        <end position="317"/>
    </location>
</feature>
<evidence type="ECO:0000256" key="10">
    <source>
        <dbReference type="ARBA" id="ARBA00083122"/>
    </source>
</evidence>
<feature type="non-terminal residue" evidence="12">
    <location>
        <position position="1"/>
    </location>
</feature>
<dbReference type="PANTHER" id="PTHR15484:SF8">
    <property type="entry name" value="DNA-DIRECTED RNA POLYMERASE I SUBUNIT RPA34"/>
    <property type="match status" value="1"/>
</dbReference>
<evidence type="ECO:0000256" key="11">
    <source>
        <dbReference type="SAM" id="MobiDB-lite"/>
    </source>
</evidence>
<keyword evidence="4" id="KW-0539">Nucleus</keyword>
<evidence type="ECO:0000256" key="9">
    <source>
        <dbReference type="ARBA" id="ARBA00079154"/>
    </source>
</evidence>